<evidence type="ECO:0000256" key="9">
    <source>
        <dbReference type="ARBA" id="ARBA00022701"/>
    </source>
</evidence>
<dbReference type="GO" id="GO:0044732">
    <property type="term" value="C:mitotic spindle pole body"/>
    <property type="evidence" value="ECO:0007669"/>
    <property type="project" value="TreeGrafter"/>
</dbReference>
<keyword evidence="6" id="KW-0158">Chromosome</keyword>
<keyword evidence="15" id="KW-0137">Centromere</keyword>
<keyword evidence="19" id="KW-1185">Reference proteome</keyword>
<protein>
    <recommendedName>
        <fullName evidence="5">DASH complex subunit DAD1</fullName>
    </recommendedName>
    <alternativeName>
        <fullName evidence="16">Outer kinetochore protein DAD1</fullName>
    </alternativeName>
</protein>
<evidence type="ECO:0000256" key="4">
    <source>
        <dbReference type="ARBA" id="ARBA00010146"/>
    </source>
</evidence>
<dbReference type="Pfam" id="PF08649">
    <property type="entry name" value="DASH_Dad1"/>
    <property type="match status" value="1"/>
</dbReference>
<evidence type="ECO:0000256" key="13">
    <source>
        <dbReference type="ARBA" id="ARBA00023242"/>
    </source>
</evidence>
<dbReference type="EMBL" id="FJUX01000003">
    <property type="protein sequence ID" value="CZS89516.1"/>
    <property type="molecule type" value="Genomic_DNA"/>
</dbReference>
<keyword evidence="12" id="KW-0206">Cytoskeleton</keyword>
<evidence type="ECO:0000256" key="2">
    <source>
        <dbReference type="ARBA" id="ARBA00004186"/>
    </source>
</evidence>
<evidence type="ECO:0000256" key="7">
    <source>
        <dbReference type="ARBA" id="ARBA00022490"/>
    </source>
</evidence>
<organism evidence="18 19">
    <name type="scientific">Rhynchosporium agropyri</name>
    <dbReference type="NCBI Taxonomy" id="914238"/>
    <lineage>
        <taxon>Eukaryota</taxon>
        <taxon>Fungi</taxon>
        <taxon>Dikarya</taxon>
        <taxon>Ascomycota</taxon>
        <taxon>Pezizomycotina</taxon>
        <taxon>Leotiomycetes</taxon>
        <taxon>Helotiales</taxon>
        <taxon>Ploettnerulaceae</taxon>
        <taxon>Rhynchosporium</taxon>
    </lineage>
</organism>
<dbReference type="AlphaFoldDB" id="A0A1E1JUE4"/>
<evidence type="ECO:0000256" key="8">
    <source>
        <dbReference type="ARBA" id="ARBA00022618"/>
    </source>
</evidence>
<proteinExistence type="inferred from homology"/>
<evidence type="ECO:0000256" key="15">
    <source>
        <dbReference type="ARBA" id="ARBA00023328"/>
    </source>
</evidence>
<sequence length="113" mass="12416">MSSSTTRPPASSSTTAPPGKTFFEQQREVLLKEIGVSFEHVLANINKLNRSLEGVIAVGNEFGSVEALWSQFENVMAKDPDAEQEGQGGEEEEDDRREDETELTEDQGNNGRS</sequence>
<keyword evidence="9" id="KW-0493">Microtubule</keyword>
<dbReference type="InterPro" id="IPR013958">
    <property type="entry name" value="DASH_Dad1"/>
</dbReference>
<dbReference type="Proteomes" id="UP000178912">
    <property type="component" value="Unassembled WGS sequence"/>
</dbReference>
<dbReference type="GO" id="GO:0042729">
    <property type="term" value="C:DASH complex"/>
    <property type="evidence" value="ECO:0007669"/>
    <property type="project" value="InterPro"/>
</dbReference>
<evidence type="ECO:0000256" key="11">
    <source>
        <dbReference type="ARBA" id="ARBA00022838"/>
    </source>
</evidence>
<dbReference type="GO" id="GO:0005876">
    <property type="term" value="C:spindle microtubule"/>
    <property type="evidence" value="ECO:0007669"/>
    <property type="project" value="TreeGrafter"/>
</dbReference>
<dbReference type="OrthoDB" id="5566853at2759"/>
<dbReference type="GO" id="GO:0072686">
    <property type="term" value="C:mitotic spindle"/>
    <property type="evidence" value="ECO:0007669"/>
    <property type="project" value="InterPro"/>
</dbReference>
<keyword evidence="14" id="KW-0131">Cell cycle</keyword>
<dbReference type="PANTHER" id="PTHR28025">
    <property type="entry name" value="DASH COMPLEX SUBUNIT DAD1"/>
    <property type="match status" value="1"/>
</dbReference>
<evidence type="ECO:0000256" key="3">
    <source>
        <dbReference type="ARBA" id="ARBA00004629"/>
    </source>
</evidence>
<evidence type="ECO:0000256" key="5">
    <source>
        <dbReference type="ARBA" id="ARBA00020261"/>
    </source>
</evidence>
<feature type="region of interest" description="Disordered" evidence="17">
    <location>
        <begin position="76"/>
        <end position="113"/>
    </location>
</feature>
<keyword evidence="10" id="KW-0498">Mitosis</keyword>
<evidence type="ECO:0000313" key="18">
    <source>
        <dbReference type="EMBL" id="CZS89516.1"/>
    </source>
</evidence>
<feature type="compositionally biased region" description="Low complexity" evidence="17">
    <location>
        <begin position="1"/>
        <end position="18"/>
    </location>
</feature>
<name>A0A1E1JUE4_9HELO</name>
<keyword evidence="11" id="KW-0995">Kinetochore</keyword>
<evidence type="ECO:0000256" key="10">
    <source>
        <dbReference type="ARBA" id="ARBA00022776"/>
    </source>
</evidence>
<evidence type="ECO:0000256" key="6">
    <source>
        <dbReference type="ARBA" id="ARBA00022454"/>
    </source>
</evidence>
<keyword evidence="8" id="KW-0132">Cell division</keyword>
<evidence type="ECO:0000256" key="14">
    <source>
        <dbReference type="ARBA" id="ARBA00023306"/>
    </source>
</evidence>
<comment type="subcellular location">
    <subcellularLocation>
        <location evidence="3">Chromosome</location>
        <location evidence="3">Centromere</location>
        <location evidence="3">Kinetochore</location>
    </subcellularLocation>
    <subcellularLocation>
        <location evidence="2">Cytoplasm</location>
        <location evidence="2">Cytoskeleton</location>
        <location evidence="2">Spindle</location>
    </subcellularLocation>
    <subcellularLocation>
        <location evidence="1">Nucleus</location>
    </subcellularLocation>
</comment>
<gene>
    <name evidence="18" type="ORF">RAG0_00881</name>
</gene>
<comment type="similarity">
    <text evidence="4">Belongs to the DASH complex DAD1 family.</text>
</comment>
<feature type="compositionally biased region" description="Acidic residues" evidence="17">
    <location>
        <begin position="82"/>
        <end position="105"/>
    </location>
</feature>
<dbReference type="GO" id="GO:0051010">
    <property type="term" value="F:microtubule plus-end binding"/>
    <property type="evidence" value="ECO:0007669"/>
    <property type="project" value="TreeGrafter"/>
</dbReference>
<reference evidence="19" key="1">
    <citation type="submission" date="2016-03" db="EMBL/GenBank/DDBJ databases">
        <authorList>
            <person name="Guldener U."/>
        </authorList>
    </citation>
    <scope>NUCLEOTIDE SEQUENCE [LARGE SCALE GENOMIC DNA]</scope>
    <source>
        <strain evidence="19">04CH-RAC-A.6.1</strain>
    </source>
</reference>
<evidence type="ECO:0000313" key="19">
    <source>
        <dbReference type="Proteomes" id="UP000178912"/>
    </source>
</evidence>
<keyword evidence="7" id="KW-0963">Cytoplasm</keyword>
<evidence type="ECO:0000256" key="17">
    <source>
        <dbReference type="SAM" id="MobiDB-lite"/>
    </source>
</evidence>
<evidence type="ECO:0000256" key="16">
    <source>
        <dbReference type="ARBA" id="ARBA00030566"/>
    </source>
</evidence>
<accession>A0A1E1JUE4</accession>
<evidence type="ECO:0000256" key="12">
    <source>
        <dbReference type="ARBA" id="ARBA00023212"/>
    </source>
</evidence>
<evidence type="ECO:0000256" key="1">
    <source>
        <dbReference type="ARBA" id="ARBA00004123"/>
    </source>
</evidence>
<dbReference type="PANTHER" id="PTHR28025:SF1">
    <property type="entry name" value="DASH COMPLEX SUBUNIT DAD1"/>
    <property type="match status" value="1"/>
</dbReference>
<feature type="region of interest" description="Disordered" evidence="17">
    <location>
        <begin position="1"/>
        <end position="21"/>
    </location>
</feature>
<dbReference type="GO" id="GO:0051301">
    <property type="term" value="P:cell division"/>
    <property type="evidence" value="ECO:0007669"/>
    <property type="project" value="UniProtKB-KW"/>
</dbReference>
<keyword evidence="13" id="KW-0539">Nucleus</keyword>